<accession>A0AAQ3JY90</accession>
<evidence type="ECO:0000313" key="3">
    <source>
        <dbReference type="EMBL" id="WOK98431.1"/>
    </source>
</evidence>
<dbReference type="EMBL" id="CP136891">
    <property type="protein sequence ID" value="WOK98431.1"/>
    <property type="molecule type" value="Genomic_DNA"/>
</dbReference>
<name>A0AAQ3JY90_9LILI</name>
<evidence type="ECO:0000256" key="2">
    <source>
        <dbReference type="SAM" id="Phobius"/>
    </source>
</evidence>
<feature type="transmembrane region" description="Helical" evidence="2">
    <location>
        <begin position="210"/>
        <end position="236"/>
    </location>
</feature>
<keyword evidence="2" id="KW-1133">Transmembrane helix</keyword>
<sequence>MRRCREIQHPARGLHSITDDVCKGTSRANPCSRGWLCSTPSGMRSNQSHPGVVDSVGPLLTLRASGGNALRRKAVTFTTSEAARTIRRSIVISAIQSDRGDHPSPPFGVTAGACALWNASHISPLAFHRSDLPLVPPFGTTELDAQDMVARSCFGLPEVLLSDIKVKIGNFSILMLIGLVAQLLALMARSMKEEISNFFQKIWRSIKGRCAAHVSIAWSTWLFWVWTAAGACYFLISDPHVKRRLGGFVFDPLRLVVNGFEWTRVPALELAEFDRGSYFDQITHPSHGPSPVNSMTSPGPGLKAKPTEASQLVTASTAKLGKVYKRKTKFRKPVVVHRSSRIAGKICKSSIQNATLIKATRNEGAKIVDSTTAMRKEKSDRLGSFVSDIGNALERQCFKI</sequence>
<evidence type="ECO:0000313" key="4">
    <source>
        <dbReference type="Proteomes" id="UP001327560"/>
    </source>
</evidence>
<feature type="region of interest" description="Disordered" evidence="1">
    <location>
        <begin position="286"/>
        <end position="305"/>
    </location>
</feature>
<protein>
    <submittedName>
        <fullName evidence="3">Uncharacterized protein</fullName>
    </submittedName>
</protein>
<evidence type="ECO:0000256" key="1">
    <source>
        <dbReference type="SAM" id="MobiDB-lite"/>
    </source>
</evidence>
<keyword evidence="2" id="KW-0812">Transmembrane</keyword>
<keyword evidence="2" id="KW-0472">Membrane</keyword>
<keyword evidence="4" id="KW-1185">Reference proteome</keyword>
<dbReference type="Proteomes" id="UP001327560">
    <property type="component" value="Chromosome 2"/>
</dbReference>
<feature type="transmembrane region" description="Helical" evidence="2">
    <location>
        <begin position="168"/>
        <end position="189"/>
    </location>
</feature>
<dbReference type="AlphaFoldDB" id="A0AAQ3JY90"/>
<reference evidence="3 4" key="1">
    <citation type="submission" date="2023-10" db="EMBL/GenBank/DDBJ databases">
        <title>Chromosome-scale genome assembly provides insights into flower coloration mechanisms of Canna indica.</title>
        <authorList>
            <person name="Li C."/>
        </authorList>
    </citation>
    <scope>NUCLEOTIDE SEQUENCE [LARGE SCALE GENOMIC DNA]</scope>
    <source>
        <tissue evidence="3">Flower</tissue>
    </source>
</reference>
<organism evidence="3 4">
    <name type="scientific">Canna indica</name>
    <name type="common">Indian-shot</name>
    <dbReference type="NCBI Taxonomy" id="4628"/>
    <lineage>
        <taxon>Eukaryota</taxon>
        <taxon>Viridiplantae</taxon>
        <taxon>Streptophyta</taxon>
        <taxon>Embryophyta</taxon>
        <taxon>Tracheophyta</taxon>
        <taxon>Spermatophyta</taxon>
        <taxon>Magnoliopsida</taxon>
        <taxon>Liliopsida</taxon>
        <taxon>Zingiberales</taxon>
        <taxon>Cannaceae</taxon>
        <taxon>Canna</taxon>
    </lineage>
</organism>
<gene>
    <name evidence="3" type="ORF">Cni_G07143</name>
</gene>
<proteinExistence type="predicted"/>